<proteinExistence type="predicted"/>
<protein>
    <recommendedName>
        <fullName evidence="9">Transcription factor MYB39</fullName>
    </recommendedName>
</protein>
<dbReference type="GO" id="GO:0005634">
    <property type="term" value="C:nucleus"/>
    <property type="evidence" value="ECO:0007669"/>
    <property type="project" value="UniProtKB-SubCell"/>
</dbReference>
<dbReference type="InterPro" id="IPR009057">
    <property type="entry name" value="Homeodomain-like_sf"/>
</dbReference>
<dbReference type="FunFam" id="1.10.10.60:FF:000349">
    <property type="entry name" value="Transcription factor MYB39"/>
    <property type="match status" value="1"/>
</dbReference>
<dbReference type="Gene3D" id="1.10.10.60">
    <property type="entry name" value="Homeodomain-like"/>
    <property type="match status" value="2"/>
</dbReference>
<evidence type="ECO:0000256" key="3">
    <source>
        <dbReference type="ARBA" id="ARBA00023125"/>
    </source>
</evidence>
<evidence type="ECO:0008006" key="9">
    <source>
        <dbReference type="Google" id="ProtNLM"/>
    </source>
</evidence>
<feature type="domain" description="HTH myb-type" evidence="6">
    <location>
        <begin position="62"/>
        <end position="116"/>
    </location>
</feature>
<dbReference type="InterPro" id="IPR017930">
    <property type="entry name" value="Myb_dom"/>
</dbReference>
<dbReference type="GO" id="GO:0003677">
    <property type="term" value="F:DNA binding"/>
    <property type="evidence" value="ECO:0007669"/>
    <property type="project" value="UniProtKB-KW"/>
</dbReference>
<dbReference type="PANTHER" id="PTHR47994:SF5">
    <property type="entry name" value="F14D16.11-RELATED"/>
    <property type="match status" value="1"/>
</dbReference>
<feature type="domain" description="Myb-like" evidence="5">
    <location>
        <begin position="9"/>
        <end position="61"/>
    </location>
</feature>
<gene>
    <name evidence="7" type="ORF">RJ639_035742</name>
</gene>
<reference evidence="7" key="1">
    <citation type="submission" date="2022-12" db="EMBL/GenBank/DDBJ databases">
        <title>Draft genome assemblies for two species of Escallonia (Escalloniales).</title>
        <authorList>
            <person name="Chanderbali A."/>
            <person name="Dervinis C."/>
            <person name="Anghel I."/>
            <person name="Soltis D."/>
            <person name="Soltis P."/>
            <person name="Zapata F."/>
        </authorList>
    </citation>
    <scope>NUCLEOTIDE SEQUENCE</scope>
    <source>
        <strain evidence="7">UCBG64.0493</strain>
        <tissue evidence="7">Leaf</tissue>
    </source>
</reference>
<feature type="domain" description="Myb-like" evidence="5">
    <location>
        <begin position="62"/>
        <end position="112"/>
    </location>
</feature>
<comment type="caution">
    <text evidence="7">The sequence shown here is derived from an EMBL/GenBank/DDBJ whole genome shotgun (WGS) entry which is preliminary data.</text>
</comment>
<evidence type="ECO:0000313" key="7">
    <source>
        <dbReference type="EMBL" id="KAK3030991.1"/>
    </source>
</evidence>
<dbReference type="FunFam" id="1.10.10.60:FF:000001">
    <property type="entry name" value="MYB-related transcription factor"/>
    <property type="match status" value="1"/>
</dbReference>
<dbReference type="PROSITE" id="PS51294">
    <property type="entry name" value="HTH_MYB"/>
    <property type="match status" value="2"/>
</dbReference>
<dbReference type="EMBL" id="JAVXUP010000321">
    <property type="protein sequence ID" value="KAK3030991.1"/>
    <property type="molecule type" value="Genomic_DNA"/>
</dbReference>
<keyword evidence="3" id="KW-0238">DNA-binding</keyword>
<dbReference type="InterPro" id="IPR001005">
    <property type="entry name" value="SANT/Myb"/>
</dbReference>
<evidence type="ECO:0000313" key="8">
    <source>
        <dbReference type="Proteomes" id="UP001188597"/>
    </source>
</evidence>
<dbReference type="PROSITE" id="PS50090">
    <property type="entry name" value="MYB_LIKE"/>
    <property type="match status" value="2"/>
</dbReference>
<keyword evidence="4" id="KW-0539">Nucleus</keyword>
<evidence type="ECO:0000259" key="6">
    <source>
        <dbReference type="PROSITE" id="PS51294"/>
    </source>
</evidence>
<accession>A0AA89BGD2</accession>
<name>A0AA89BGD2_9ASTE</name>
<keyword evidence="8" id="KW-1185">Reference proteome</keyword>
<organism evidence="7 8">
    <name type="scientific">Escallonia herrerae</name>
    <dbReference type="NCBI Taxonomy" id="1293975"/>
    <lineage>
        <taxon>Eukaryota</taxon>
        <taxon>Viridiplantae</taxon>
        <taxon>Streptophyta</taxon>
        <taxon>Embryophyta</taxon>
        <taxon>Tracheophyta</taxon>
        <taxon>Spermatophyta</taxon>
        <taxon>Magnoliopsida</taxon>
        <taxon>eudicotyledons</taxon>
        <taxon>Gunneridae</taxon>
        <taxon>Pentapetalae</taxon>
        <taxon>asterids</taxon>
        <taxon>campanulids</taxon>
        <taxon>Escalloniales</taxon>
        <taxon>Escalloniaceae</taxon>
        <taxon>Escallonia</taxon>
    </lineage>
</organism>
<dbReference type="AlphaFoldDB" id="A0AA89BGD2"/>
<comment type="subcellular location">
    <subcellularLocation>
        <location evidence="1">Nucleus</location>
    </subcellularLocation>
</comment>
<evidence type="ECO:0000259" key="5">
    <source>
        <dbReference type="PROSITE" id="PS50090"/>
    </source>
</evidence>
<dbReference type="Proteomes" id="UP001188597">
    <property type="component" value="Unassembled WGS sequence"/>
</dbReference>
<dbReference type="Pfam" id="PF00249">
    <property type="entry name" value="Myb_DNA-binding"/>
    <property type="match status" value="2"/>
</dbReference>
<keyword evidence="2" id="KW-0677">Repeat</keyword>
<feature type="domain" description="HTH myb-type" evidence="6">
    <location>
        <begin position="12"/>
        <end position="61"/>
    </location>
</feature>
<dbReference type="CDD" id="cd00167">
    <property type="entry name" value="SANT"/>
    <property type="match status" value="2"/>
</dbReference>
<sequence length="360" mass="40567">MGRSPCCDETGLKKGPWTPEEDDKLVKHIQEHGHRSWRALPKLAGLDRCGKSCRLRWTNYLRPDIKRGKFSEEEEQTILNLHSILGNKWSAIAKHLPGRTDNEIKNFWNTHLKKKLFKMGFDPMTHRPRNDIFSRLPHLLALANLKELMEHHPWEESTVRLQAEAAQVATLECLQYLLQPSTLPNISNMISNVPGLESTYNNLSTSLHQNPTISSPEDGKNHQGVHDSTLFSHLPDLVQIPCNFQTDAKKDIMVEASWFNLEMSHAGESSPPPPCWLLSTLTSYSSQSPPAVAAAPVFAPFATFQKSFNGPGSYEESTIQTGLIISACKHSRTELPSKHHQFIIMLNSDSEMGATFAWWG</sequence>
<dbReference type="SMART" id="SM00717">
    <property type="entry name" value="SANT"/>
    <property type="match status" value="2"/>
</dbReference>
<evidence type="ECO:0000256" key="1">
    <source>
        <dbReference type="ARBA" id="ARBA00004123"/>
    </source>
</evidence>
<dbReference type="SUPFAM" id="SSF46689">
    <property type="entry name" value="Homeodomain-like"/>
    <property type="match status" value="1"/>
</dbReference>
<dbReference type="InterPro" id="IPR015495">
    <property type="entry name" value="Myb_TF_plants"/>
</dbReference>
<evidence type="ECO:0000256" key="4">
    <source>
        <dbReference type="ARBA" id="ARBA00023242"/>
    </source>
</evidence>
<evidence type="ECO:0000256" key="2">
    <source>
        <dbReference type="ARBA" id="ARBA00022737"/>
    </source>
</evidence>
<dbReference type="PANTHER" id="PTHR47994">
    <property type="entry name" value="F14D16.11-RELATED"/>
    <property type="match status" value="1"/>
</dbReference>